<dbReference type="InterPro" id="IPR036390">
    <property type="entry name" value="WH_DNA-bd_sf"/>
</dbReference>
<feature type="binding site" evidence="8">
    <location>
        <position position="131"/>
    </location>
    <ligand>
        <name>Zn(2+)</name>
        <dbReference type="ChEBI" id="CHEBI:29105"/>
    </ligand>
</feature>
<dbReference type="GO" id="GO:0003700">
    <property type="term" value="F:DNA-binding transcription factor activity"/>
    <property type="evidence" value="ECO:0007669"/>
    <property type="project" value="InterPro"/>
</dbReference>
<dbReference type="CDD" id="cd07153">
    <property type="entry name" value="Fur_like"/>
    <property type="match status" value="1"/>
</dbReference>
<dbReference type="InterPro" id="IPR043135">
    <property type="entry name" value="Fur_C"/>
</dbReference>
<feature type="binding site" evidence="8">
    <location>
        <position position="91"/>
    </location>
    <ligand>
        <name>Zn(2+)</name>
        <dbReference type="ChEBI" id="CHEBI:29105"/>
    </ligand>
</feature>
<dbReference type="PANTHER" id="PTHR33202:SF8">
    <property type="entry name" value="PEROXIDE-RESPONSIVE REPRESSOR PERR"/>
    <property type="match status" value="1"/>
</dbReference>
<comment type="cofactor">
    <cofactor evidence="8">
        <name>Zn(2+)</name>
        <dbReference type="ChEBI" id="CHEBI:29105"/>
    </cofactor>
    <text evidence="8">Binds 1 zinc ion per subunit.</text>
</comment>
<evidence type="ECO:0000256" key="5">
    <source>
        <dbReference type="ARBA" id="ARBA00023015"/>
    </source>
</evidence>
<reference evidence="9 10" key="1">
    <citation type="submission" date="2020-01" db="EMBL/GenBank/DDBJ databases">
        <title>Anaeroalcalibacter tamaniensis gen. nov., sp. nov., moderately halophilic strictly anaerobic fermenter bacterium from mud volcano of Taman peninsula.</title>
        <authorList>
            <person name="Frolova A."/>
            <person name="Merkel A.Y."/>
            <person name="Slobodkin A.I."/>
        </authorList>
    </citation>
    <scope>NUCLEOTIDE SEQUENCE [LARGE SCALE GENOMIC DNA]</scope>
    <source>
        <strain evidence="9 10">F-3ap</strain>
    </source>
</reference>
<evidence type="ECO:0000256" key="2">
    <source>
        <dbReference type="ARBA" id="ARBA00022491"/>
    </source>
</evidence>
<dbReference type="Proteomes" id="UP000461585">
    <property type="component" value="Unassembled WGS sequence"/>
</dbReference>
<keyword evidence="2" id="KW-0678">Repressor</keyword>
<feature type="binding site" evidence="8">
    <location>
        <position position="94"/>
    </location>
    <ligand>
        <name>Zn(2+)</name>
        <dbReference type="ChEBI" id="CHEBI:29105"/>
    </ligand>
</feature>
<protein>
    <submittedName>
        <fullName evidence="9">Transcriptional repressor</fullName>
    </submittedName>
</protein>
<organism evidence="9 10">
    <name type="scientific">Anaerotalea alkaliphila</name>
    <dbReference type="NCBI Taxonomy" id="2662126"/>
    <lineage>
        <taxon>Bacteria</taxon>
        <taxon>Bacillati</taxon>
        <taxon>Bacillota</taxon>
        <taxon>Clostridia</taxon>
        <taxon>Eubacteriales</taxon>
        <taxon>Anaerotalea</taxon>
    </lineage>
</organism>
<keyword evidence="5" id="KW-0805">Transcription regulation</keyword>
<evidence type="ECO:0000256" key="4">
    <source>
        <dbReference type="ARBA" id="ARBA00022833"/>
    </source>
</evidence>
<dbReference type="InterPro" id="IPR002481">
    <property type="entry name" value="FUR"/>
</dbReference>
<keyword evidence="6" id="KW-0238">DNA-binding</keyword>
<dbReference type="GO" id="GO:0008270">
    <property type="term" value="F:zinc ion binding"/>
    <property type="evidence" value="ECO:0007669"/>
    <property type="project" value="TreeGrafter"/>
</dbReference>
<feature type="binding site" evidence="8">
    <location>
        <position position="134"/>
    </location>
    <ligand>
        <name>Zn(2+)</name>
        <dbReference type="ChEBI" id="CHEBI:29105"/>
    </ligand>
</feature>
<evidence type="ECO:0000256" key="1">
    <source>
        <dbReference type="ARBA" id="ARBA00007957"/>
    </source>
</evidence>
<evidence type="ECO:0000256" key="8">
    <source>
        <dbReference type="PIRSR" id="PIRSR602481-1"/>
    </source>
</evidence>
<evidence type="ECO:0000256" key="3">
    <source>
        <dbReference type="ARBA" id="ARBA00022723"/>
    </source>
</evidence>
<dbReference type="SUPFAM" id="SSF46785">
    <property type="entry name" value="Winged helix' DNA-binding domain"/>
    <property type="match status" value="1"/>
</dbReference>
<evidence type="ECO:0000256" key="7">
    <source>
        <dbReference type="ARBA" id="ARBA00023163"/>
    </source>
</evidence>
<evidence type="ECO:0000313" key="9">
    <source>
        <dbReference type="EMBL" id="NDL66758.1"/>
    </source>
</evidence>
<evidence type="ECO:0000256" key="6">
    <source>
        <dbReference type="ARBA" id="ARBA00023125"/>
    </source>
</evidence>
<dbReference type="GO" id="GO:0000976">
    <property type="term" value="F:transcription cis-regulatory region binding"/>
    <property type="evidence" value="ECO:0007669"/>
    <property type="project" value="TreeGrafter"/>
</dbReference>
<evidence type="ECO:0000313" key="10">
    <source>
        <dbReference type="Proteomes" id="UP000461585"/>
    </source>
</evidence>
<proteinExistence type="inferred from homology"/>
<dbReference type="PANTHER" id="PTHR33202">
    <property type="entry name" value="ZINC UPTAKE REGULATION PROTEIN"/>
    <property type="match status" value="1"/>
</dbReference>
<comment type="caution">
    <text evidence="9">The sequence shown here is derived from an EMBL/GenBank/DDBJ whole genome shotgun (WGS) entry which is preliminary data.</text>
</comment>
<dbReference type="Pfam" id="PF01475">
    <property type="entry name" value="FUR"/>
    <property type="match status" value="1"/>
</dbReference>
<dbReference type="EMBL" id="JAAEEH010000005">
    <property type="protein sequence ID" value="NDL66758.1"/>
    <property type="molecule type" value="Genomic_DNA"/>
</dbReference>
<dbReference type="Gene3D" id="3.30.1490.190">
    <property type="match status" value="1"/>
</dbReference>
<gene>
    <name evidence="9" type="ORF">GXN74_03235</name>
</gene>
<keyword evidence="10" id="KW-1185">Reference proteome</keyword>
<dbReference type="FunFam" id="1.10.10.10:FF:000051">
    <property type="entry name" value="Fur family transcriptional regulator"/>
    <property type="match status" value="1"/>
</dbReference>
<name>A0A7X5HU75_9FIRM</name>
<dbReference type="RefSeq" id="WP_162369483.1">
    <property type="nucleotide sequence ID" value="NZ_JAAEEH010000005.1"/>
</dbReference>
<dbReference type="Gene3D" id="1.10.10.10">
    <property type="entry name" value="Winged helix-like DNA-binding domain superfamily/Winged helix DNA-binding domain"/>
    <property type="match status" value="1"/>
</dbReference>
<keyword evidence="4 8" id="KW-0862">Zinc</keyword>
<keyword evidence="7" id="KW-0804">Transcription</keyword>
<dbReference type="InterPro" id="IPR036388">
    <property type="entry name" value="WH-like_DNA-bd_sf"/>
</dbReference>
<sequence>MERLAEILKAKKLKVTPQRLAIYKVLYETTAHPTADVIYNALKATHPTMSLATVYKTLDALKKADLVHELSIGDESARYDANMKSHPHMVCLHCNKVYDLHTSTLDDAINNLQSETDFEILSTKIYFYGICSGCKTATLS</sequence>
<comment type="similarity">
    <text evidence="1">Belongs to the Fur family.</text>
</comment>
<accession>A0A7X5HU75</accession>
<dbReference type="GO" id="GO:1900376">
    <property type="term" value="P:regulation of secondary metabolite biosynthetic process"/>
    <property type="evidence" value="ECO:0007669"/>
    <property type="project" value="TreeGrafter"/>
</dbReference>
<keyword evidence="3 8" id="KW-0479">Metal-binding</keyword>
<dbReference type="GO" id="GO:0045892">
    <property type="term" value="P:negative regulation of DNA-templated transcription"/>
    <property type="evidence" value="ECO:0007669"/>
    <property type="project" value="TreeGrafter"/>
</dbReference>
<dbReference type="AlphaFoldDB" id="A0A7X5HU75"/>